<dbReference type="InterPro" id="IPR014922">
    <property type="entry name" value="YdhG-like"/>
</dbReference>
<dbReference type="Pfam" id="PF13376">
    <property type="entry name" value="OmdA"/>
    <property type="match status" value="1"/>
</dbReference>
<dbReference type="InterPro" id="IPR016786">
    <property type="entry name" value="YdeI_bac"/>
</dbReference>
<protein>
    <submittedName>
        <fullName evidence="2">Uncharacterized conserved protein YdeI, YjbR/CyaY-like superfamily, DUF1801 family</fullName>
    </submittedName>
</protein>
<dbReference type="Pfam" id="PF08818">
    <property type="entry name" value="DUF1801"/>
    <property type="match status" value="1"/>
</dbReference>
<dbReference type="STRING" id="226506.SAMN04488519_107201"/>
<accession>A0A1I5HQD7</accession>
<dbReference type="SUPFAM" id="SSF159888">
    <property type="entry name" value="YdhG-like"/>
    <property type="match status" value="1"/>
</dbReference>
<dbReference type="AlphaFoldDB" id="A0A1I5HQD7"/>
<sequence>MNWKTTLIMDQKISEYFSSGCGRCSLFQTPHCKVHTWQEELLLLRSYILTTELVEELKWSQPCYTLNGKNVLILSAFKDCAFLSFLKGSLMKDPANVLEFAGPNSRTGKLWKFYDADSIRENTELIIHYIHEAMEIEKSGIKIPSIDAKPKLPEELLAYFRNDSLFKKAFESLTPGRQRGYLIYFNQAKQSGTRMRRIQNSVVKIMEGKGYNEF</sequence>
<keyword evidence="3" id="KW-1185">Reference proteome</keyword>
<dbReference type="Proteomes" id="UP000199564">
    <property type="component" value="Unassembled WGS sequence"/>
</dbReference>
<gene>
    <name evidence="2" type="ORF">SAMN04488519_107201</name>
</gene>
<dbReference type="EMBL" id="FOVW01000007">
    <property type="protein sequence ID" value="SFO50483.1"/>
    <property type="molecule type" value="Genomic_DNA"/>
</dbReference>
<evidence type="ECO:0000313" key="3">
    <source>
        <dbReference type="Proteomes" id="UP000199564"/>
    </source>
</evidence>
<dbReference type="PIRSF" id="PIRSF021308">
    <property type="entry name" value="UCP021308"/>
    <property type="match status" value="1"/>
</dbReference>
<evidence type="ECO:0000313" key="2">
    <source>
        <dbReference type="EMBL" id="SFO50483.1"/>
    </source>
</evidence>
<dbReference type="Gene3D" id="3.90.1150.200">
    <property type="match status" value="1"/>
</dbReference>
<organism evidence="2 3">
    <name type="scientific">Algoriphagus ornithinivorans</name>
    <dbReference type="NCBI Taxonomy" id="226506"/>
    <lineage>
        <taxon>Bacteria</taxon>
        <taxon>Pseudomonadati</taxon>
        <taxon>Bacteroidota</taxon>
        <taxon>Cytophagia</taxon>
        <taxon>Cytophagales</taxon>
        <taxon>Cyclobacteriaceae</taxon>
        <taxon>Algoriphagus</taxon>
    </lineage>
</organism>
<name>A0A1I5HQD7_9BACT</name>
<reference evidence="3" key="1">
    <citation type="submission" date="2016-10" db="EMBL/GenBank/DDBJ databases">
        <authorList>
            <person name="Varghese N."/>
            <person name="Submissions S."/>
        </authorList>
    </citation>
    <scope>NUCLEOTIDE SEQUENCE [LARGE SCALE GENOMIC DNA]</scope>
    <source>
        <strain evidence="3">DSM 15282</strain>
    </source>
</reference>
<feature type="domain" description="YdhG-like" evidence="1">
    <location>
        <begin position="37"/>
        <end position="134"/>
    </location>
</feature>
<evidence type="ECO:0000259" key="1">
    <source>
        <dbReference type="Pfam" id="PF08818"/>
    </source>
</evidence>
<proteinExistence type="predicted"/>